<evidence type="ECO:0000313" key="5">
    <source>
        <dbReference type="Proteomes" id="UP001295794"/>
    </source>
</evidence>
<dbReference type="Pfam" id="PF13600">
    <property type="entry name" value="DUF4140"/>
    <property type="match status" value="1"/>
</dbReference>
<evidence type="ECO:0000259" key="2">
    <source>
        <dbReference type="Pfam" id="PF13598"/>
    </source>
</evidence>
<dbReference type="InterPro" id="IPR037291">
    <property type="entry name" value="DUF4139"/>
</dbReference>
<dbReference type="InterPro" id="IPR025554">
    <property type="entry name" value="DUF4140"/>
</dbReference>
<reference evidence="4" key="1">
    <citation type="submission" date="2023-11" db="EMBL/GenBank/DDBJ databases">
        <authorList>
            <person name="De Vega J J."/>
            <person name="De Vega J J."/>
        </authorList>
    </citation>
    <scope>NUCLEOTIDE SEQUENCE</scope>
</reference>
<name>A0AAD2JVQ3_9AGAR</name>
<dbReference type="PANTHER" id="PTHR31005:SF8">
    <property type="entry name" value="DUF4139 DOMAIN-CONTAINING PROTEIN"/>
    <property type="match status" value="1"/>
</dbReference>
<dbReference type="AlphaFoldDB" id="A0AAD2JVQ3"/>
<dbReference type="Pfam" id="PF13598">
    <property type="entry name" value="DUF4139"/>
    <property type="match status" value="1"/>
</dbReference>
<sequence>MARTLKLSARVNCKSIKSVTVYKRGSVQGLFGAGSAGKTSSAEIVRVFPLNLQPGNTKIEITELPSCIDTQSVRVSGLGEARLFDVVCTALAPGSKPTAAEGEAVRLLLKEKQLLESQRSVHDHESDVLVNYAKTLKGEHVPPAEMVEFLQSFVQQGRKNLEAVAEIDEKLVAVERKIEAEREKSAARKGATEGQVVIVVGADSATSVELKLTYIVANAAWDSAYELHSTTTNGKPESAVSLHYRARIVQSTGEDWTDTALTLSTVAASTVVKDIPLLRPIKIQAQARGGGLFSNNNHTGFKNQLPQASSNNMGPQALFGQRPPQQAPSGTSIFGSAGGGLFGSSQAPAQQQQQHPATGAAFGAFGGGGTTTLASAAAPADGDIEVGPSEDFEEIAIPDVQSGPTTIVSETPLAMTYAVDGNTTVPSDGTAHQVSIAILPFEAKISHICTPRIDPRVYLRCHVKNVSEYRLLPGPVTVVLNDSFVSKTSIGEINTGDTFTCTLGHDVSTKVTYARSSKTVTASAGSFQETMNTTTYTTKITITNKHAFKLAELLVRDVIPTCDDKRAKVILRKPDGLADSKDGELVKLQQAGLQVRWGKGSGEKDGRFEWMWSVESGASVALEAEWELRAPADVSWVEHVPLFA</sequence>
<protein>
    <recommendedName>
        <fullName evidence="6">Mucoidy inhibitor A</fullName>
    </recommendedName>
</protein>
<feature type="domain" description="DUF4140" evidence="3">
    <location>
        <begin position="40"/>
        <end position="129"/>
    </location>
</feature>
<gene>
    <name evidence="4" type="ORF">MYCIT1_LOCUS4482</name>
</gene>
<dbReference type="EMBL" id="CAVNYO010000054">
    <property type="protein sequence ID" value="CAK5264370.1"/>
    <property type="molecule type" value="Genomic_DNA"/>
</dbReference>
<evidence type="ECO:0000256" key="1">
    <source>
        <dbReference type="SAM" id="MobiDB-lite"/>
    </source>
</evidence>
<evidence type="ECO:0000259" key="3">
    <source>
        <dbReference type="Pfam" id="PF13600"/>
    </source>
</evidence>
<comment type="caution">
    <text evidence="4">The sequence shown here is derived from an EMBL/GenBank/DDBJ whole genome shotgun (WGS) entry which is preliminary data.</text>
</comment>
<keyword evidence="5" id="KW-1185">Reference proteome</keyword>
<feature type="region of interest" description="Disordered" evidence="1">
    <location>
        <begin position="294"/>
        <end position="363"/>
    </location>
</feature>
<evidence type="ECO:0000313" key="4">
    <source>
        <dbReference type="EMBL" id="CAK5264370.1"/>
    </source>
</evidence>
<evidence type="ECO:0008006" key="6">
    <source>
        <dbReference type="Google" id="ProtNLM"/>
    </source>
</evidence>
<proteinExistence type="predicted"/>
<accession>A0AAD2JVQ3</accession>
<dbReference type="InterPro" id="IPR011935">
    <property type="entry name" value="CHP02231"/>
</dbReference>
<feature type="compositionally biased region" description="Low complexity" evidence="1">
    <location>
        <begin position="343"/>
        <end position="363"/>
    </location>
</feature>
<organism evidence="4 5">
    <name type="scientific">Mycena citricolor</name>
    <dbReference type="NCBI Taxonomy" id="2018698"/>
    <lineage>
        <taxon>Eukaryota</taxon>
        <taxon>Fungi</taxon>
        <taxon>Dikarya</taxon>
        <taxon>Basidiomycota</taxon>
        <taxon>Agaricomycotina</taxon>
        <taxon>Agaricomycetes</taxon>
        <taxon>Agaricomycetidae</taxon>
        <taxon>Agaricales</taxon>
        <taxon>Marasmiineae</taxon>
        <taxon>Mycenaceae</taxon>
        <taxon>Mycena</taxon>
    </lineage>
</organism>
<feature type="domain" description="DUF4139" evidence="2">
    <location>
        <begin position="210"/>
        <end position="631"/>
    </location>
</feature>
<dbReference type="PANTHER" id="PTHR31005">
    <property type="entry name" value="DUF4139 DOMAIN-CONTAINING PROTEIN"/>
    <property type="match status" value="1"/>
</dbReference>
<dbReference type="Proteomes" id="UP001295794">
    <property type="component" value="Unassembled WGS sequence"/>
</dbReference>
<feature type="compositionally biased region" description="Polar residues" evidence="1">
    <location>
        <begin position="294"/>
        <end position="314"/>
    </location>
</feature>